<evidence type="ECO:0000313" key="9">
    <source>
        <dbReference type="EMBL" id="OEU18419.1"/>
    </source>
</evidence>
<dbReference type="Proteomes" id="UP000095751">
    <property type="component" value="Unassembled WGS sequence"/>
</dbReference>
<dbReference type="InterPro" id="IPR018948">
    <property type="entry name" value="GTP-bd_TrmE_N"/>
</dbReference>
<dbReference type="KEGG" id="fcy:FRACYDRAFT_183538"/>
<keyword evidence="10" id="KW-1185">Reference proteome</keyword>
<dbReference type="OrthoDB" id="188276at2759"/>
<dbReference type="NCBIfam" id="NF003661">
    <property type="entry name" value="PRK05291.1-3"/>
    <property type="match status" value="1"/>
</dbReference>
<keyword evidence="3 6" id="KW-0819">tRNA processing</keyword>
<dbReference type="PRINTS" id="PR00326">
    <property type="entry name" value="GTP1OBG"/>
</dbReference>
<keyword evidence="4 6" id="KW-0547">Nucleotide-binding</keyword>
<dbReference type="InterPro" id="IPR027266">
    <property type="entry name" value="TrmE/GcvT-like"/>
</dbReference>
<feature type="domain" description="TrmE-type G" evidence="8">
    <location>
        <begin position="276"/>
        <end position="471"/>
    </location>
</feature>
<protein>
    <submittedName>
        <fullName evidence="9">tRNA modification GTPase TrmE</fullName>
    </submittedName>
</protein>
<organism evidence="9 10">
    <name type="scientific">Fragilariopsis cylindrus CCMP1102</name>
    <dbReference type="NCBI Taxonomy" id="635003"/>
    <lineage>
        <taxon>Eukaryota</taxon>
        <taxon>Sar</taxon>
        <taxon>Stramenopiles</taxon>
        <taxon>Ochrophyta</taxon>
        <taxon>Bacillariophyta</taxon>
        <taxon>Bacillariophyceae</taxon>
        <taxon>Bacillariophycidae</taxon>
        <taxon>Bacillariales</taxon>
        <taxon>Bacillariaceae</taxon>
        <taxon>Fragilariopsis</taxon>
    </lineage>
</organism>
<name>A0A1E7FJQ5_9STRA</name>
<dbReference type="GO" id="GO:0030488">
    <property type="term" value="P:tRNA methylation"/>
    <property type="evidence" value="ECO:0007669"/>
    <property type="project" value="TreeGrafter"/>
</dbReference>
<dbReference type="CDD" id="cd04164">
    <property type="entry name" value="trmE"/>
    <property type="match status" value="1"/>
</dbReference>
<dbReference type="AlphaFoldDB" id="A0A1E7FJQ5"/>
<dbReference type="GO" id="GO:0003924">
    <property type="term" value="F:GTPase activity"/>
    <property type="evidence" value="ECO:0007669"/>
    <property type="project" value="InterPro"/>
</dbReference>
<dbReference type="PANTHER" id="PTHR42714:SF2">
    <property type="entry name" value="TRNA MODIFICATION GTPASE GTPBP3, MITOCHONDRIAL"/>
    <property type="match status" value="1"/>
</dbReference>
<gene>
    <name evidence="9" type="ORF">FRACYDRAFT_183538</name>
</gene>
<dbReference type="InterPro" id="IPR027417">
    <property type="entry name" value="P-loop_NTPase"/>
</dbReference>
<comment type="similarity">
    <text evidence="2 6">Belongs to the TRAFAC class TrmE-Era-EngA-EngB-Septin-like GTPase superfamily. TrmE GTPase family.</text>
</comment>
<dbReference type="InterPro" id="IPR006073">
    <property type="entry name" value="GTP-bd"/>
</dbReference>
<feature type="compositionally biased region" description="Acidic residues" evidence="7">
    <location>
        <begin position="1"/>
        <end position="10"/>
    </location>
</feature>
<evidence type="ECO:0000313" key="10">
    <source>
        <dbReference type="Proteomes" id="UP000095751"/>
    </source>
</evidence>
<dbReference type="InterPro" id="IPR004520">
    <property type="entry name" value="GTPase_MnmE"/>
</dbReference>
<comment type="subcellular location">
    <subcellularLocation>
        <location evidence="1">Mitochondrion</location>
    </subcellularLocation>
</comment>
<dbReference type="PANTHER" id="PTHR42714">
    <property type="entry name" value="TRNA MODIFICATION GTPASE GTPBP3"/>
    <property type="match status" value="1"/>
</dbReference>
<evidence type="ECO:0000259" key="8">
    <source>
        <dbReference type="PROSITE" id="PS51709"/>
    </source>
</evidence>
<evidence type="ECO:0000256" key="7">
    <source>
        <dbReference type="SAM" id="MobiDB-lite"/>
    </source>
</evidence>
<dbReference type="InterPro" id="IPR027368">
    <property type="entry name" value="MnmE_dom2"/>
</dbReference>
<dbReference type="InterPro" id="IPR025867">
    <property type="entry name" value="MnmE_helical"/>
</dbReference>
<keyword evidence="5 6" id="KW-0342">GTP-binding</keyword>
<dbReference type="Pfam" id="PF01926">
    <property type="entry name" value="MMR_HSR1"/>
    <property type="match status" value="1"/>
</dbReference>
<evidence type="ECO:0000256" key="4">
    <source>
        <dbReference type="ARBA" id="ARBA00022741"/>
    </source>
</evidence>
<dbReference type="CDD" id="cd14858">
    <property type="entry name" value="TrmE_N"/>
    <property type="match status" value="1"/>
</dbReference>
<dbReference type="Gene3D" id="3.30.1360.120">
    <property type="entry name" value="Probable tRNA modification gtpase trme, domain 1"/>
    <property type="match status" value="1"/>
</dbReference>
<dbReference type="InterPro" id="IPR005225">
    <property type="entry name" value="Small_GTP-bd"/>
</dbReference>
<dbReference type="EMBL" id="KV784356">
    <property type="protein sequence ID" value="OEU18419.1"/>
    <property type="molecule type" value="Genomic_DNA"/>
</dbReference>
<dbReference type="InterPro" id="IPR031168">
    <property type="entry name" value="G_TrmE"/>
</dbReference>
<sequence length="557" mass="60820">MRADIAEDSNDASSTADDDAKVEPSTMATAIDDTIFALSSGFTGKQATAVAVIRISGPRANTVLENLLKTSPSSKPRLPKYRQAALKKLYHPMDHSILDHALVLSFKGPNSFTGEDLVELQCHGSPVIVERLLNEVLPHLGCRMAEPGEFTQRAFSQGKLDLVQVEALADILCAETHLQVEQGLKLLDGKVSKTYENWRKQLISGLAHAEAVIDFGDDEHLLLGDDDDDMEDMDEETLERQQQLVWGDVTKKMLHLQRSMEDQLEDGRRGELIREGMKVAIVGPPNAGKSSLFNLLARRDAAIVSPIAGTTRDVLQVSMDLGGIKCTLQDTAGVRTETTDVLELEGIKRAQKAIKEADLIVAMIDATNASSGLEIVQSVLTECDIIGDSNDNSNNIDTTDDGIIDPQRLLLVRNKLDLMEETNSDATHSTTNEDDRDRQHMVFGEEGTFDISCYTQDGIDTFIDALTQNVVARTRGSDSSDSTGEGALITRARHRQHVEAAVMALERFSVLSREGSMAVDMAAEELRLAASELGRITGAVDVEDVLDVLFTDFCIGK</sequence>
<dbReference type="Pfam" id="PF12631">
    <property type="entry name" value="MnmE_helical"/>
    <property type="match status" value="1"/>
</dbReference>
<reference evidence="9 10" key="1">
    <citation type="submission" date="2016-09" db="EMBL/GenBank/DDBJ databases">
        <title>Extensive genetic diversity and differential bi-allelic expression allows diatom success in the polar Southern Ocean.</title>
        <authorList>
            <consortium name="DOE Joint Genome Institute"/>
            <person name="Mock T."/>
            <person name="Otillar R.P."/>
            <person name="Strauss J."/>
            <person name="Dupont C."/>
            <person name="Frickenhaus S."/>
            <person name="Maumus F."/>
            <person name="Mcmullan M."/>
            <person name="Sanges R."/>
            <person name="Schmutz J."/>
            <person name="Toseland A."/>
            <person name="Valas R."/>
            <person name="Veluchamy A."/>
            <person name="Ward B.J."/>
            <person name="Allen A."/>
            <person name="Barry K."/>
            <person name="Falciatore A."/>
            <person name="Ferrante M."/>
            <person name="Fortunato A.E."/>
            <person name="Gloeckner G."/>
            <person name="Gruber A."/>
            <person name="Hipkin R."/>
            <person name="Janech M."/>
            <person name="Kroth P."/>
            <person name="Leese F."/>
            <person name="Lindquist E."/>
            <person name="Lyon B.R."/>
            <person name="Martin J."/>
            <person name="Mayer C."/>
            <person name="Parker M."/>
            <person name="Quesneville H."/>
            <person name="Raymond J."/>
            <person name="Uhlig C."/>
            <person name="Valentin K.U."/>
            <person name="Worden A.Z."/>
            <person name="Armbrust E.V."/>
            <person name="Bowler C."/>
            <person name="Green B."/>
            <person name="Moulton V."/>
            <person name="Van Oosterhout C."/>
            <person name="Grigoriev I."/>
        </authorList>
    </citation>
    <scope>NUCLEOTIDE SEQUENCE [LARGE SCALE GENOMIC DNA]</scope>
    <source>
        <strain evidence="9 10">CCMP1102</strain>
    </source>
</reference>
<dbReference type="Gene3D" id="1.20.120.430">
    <property type="entry name" value="tRNA modification GTPase MnmE domain 2"/>
    <property type="match status" value="1"/>
</dbReference>
<evidence type="ECO:0000256" key="6">
    <source>
        <dbReference type="RuleBase" id="RU003313"/>
    </source>
</evidence>
<dbReference type="NCBIfam" id="TIGR00450">
    <property type="entry name" value="mnmE_trmE_thdF"/>
    <property type="match status" value="1"/>
</dbReference>
<accession>A0A1E7FJQ5</accession>
<dbReference type="Pfam" id="PF10396">
    <property type="entry name" value="TrmE_N"/>
    <property type="match status" value="1"/>
</dbReference>
<dbReference type="FunCoup" id="A0A1E7FJQ5">
    <property type="interactions" value="31"/>
</dbReference>
<evidence type="ECO:0000256" key="2">
    <source>
        <dbReference type="ARBA" id="ARBA00011043"/>
    </source>
</evidence>
<dbReference type="PROSITE" id="PS51709">
    <property type="entry name" value="G_TRME"/>
    <property type="match status" value="1"/>
</dbReference>
<dbReference type="Gene3D" id="3.40.50.300">
    <property type="entry name" value="P-loop containing nucleotide triphosphate hydrolases"/>
    <property type="match status" value="1"/>
</dbReference>
<evidence type="ECO:0000256" key="1">
    <source>
        <dbReference type="ARBA" id="ARBA00004173"/>
    </source>
</evidence>
<evidence type="ECO:0000256" key="3">
    <source>
        <dbReference type="ARBA" id="ARBA00022694"/>
    </source>
</evidence>
<dbReference type="SUPFAM" id="SSF116878">
    <property type="entry name" value="TrmE connector domain"/>
    <property type="match status" value="1"/>
</dbReference>
<dbReference type="GO" id="GO:0005739">
    <property type="term" value="C:mitochondrion"/>
    <property type="evidence" value="ECO:0007669"/>
    <property type="project" value="UniProtKB-SubCell"/>
</dbReference>
<dbReference type="HAMAP" id="MF_00379">
    <property type="entry name" value="GTPase_MnmE"/>
    <property type="match status" value="1"/>
</dbReference>
<dbReference type="NCBIfam" id="TIGR00231">
    <property type="entry name" value="small_GTP"/>
    <property type="match status" value="1"/>
</dbReference>
<dbReference type="GO" id="GO:0005525">
    <property type="term" value="F:GTP binding"/>
    <property type="evidence" value="ECO:0007669"/>
    <property type="project" value="UniProtKB-KW"/>
</dbReference>
<dbReference type="FunFam" id="3.30.1360.120:FF:000007">
    <property type="entry name" value="tRNA modification GTPase GTPBP3, mitochondrial"/>
    <property type="match status" value="1"/>
</dbReference>
<evidence type="ECO:0000256" key="5">
    <source>
        <dbReference type="ARBA" id="ARBA00023134"/>
    </source>
</evidence>
<proteinExistence type="inferred from homology"/>
<dbReference type="SUPFAM" id="SSF52540">
    <property type="entry name" value="P-loop containing nucleoside triphosphate hydrolases"/>
    <property type="match status" value="1"/>
</dbReference>
<dbReference type="GO" id="GO:0002098">
    <property type="term" value="P:tRNA wobble uridine modification"/>
    <property type="evidence" value="ECO:0007669"/>
    <property type="project" value="TreeGrafter"/>
</dbReference>
<feature type="region of interest" description="Disordered" evidence="7">
    <location>
        <begin position="1"/>
        <end position="24"/>
    </location>
</feature>
<dbReference type="InParanoid" id="A0A1E7FJQ5"/>